<dbReference type="PANTHER" id="PTHR36503">
    <property type="entry name" value="BLR2520 PROTEIN"/>
    <property type="match status" value="1"/>
</dbReference>
<evidence type="ECO:0000259" key="1">
    <source>
        <dbReference type="PROSITE" id="PS51819"/>
    </source>
</evidence>
<organism evidence="2 3">
    <name type="scientific">Nakamurella leprariae</name>
    <dbReference type="NCBI Taxonomy" id="2803911"/>
    <lineage>
        <taxon>Bacteria</taxon>
        <taxon>Bacillati</taxon>
        <taxon>Actinomycetota</taxon>
        <taxon>Actinomycetes</taxon>
        <taxon>Nakamurellales</taxon>
        <taxon>Nakamurellaceae</taxon>
        <taxon>Nakamurella</taxon>
    </lineage>
</organism>
<dbReference type="AlphaFoldDB" id="A0A939BYS9"/>
<sequence>METRISLVTLGVRDLDQSEAFYQELGWVGQRTQETVFVQAGPLALVLWDRAKLAQDSGVADPTAGDRVFGGFTLAQNVRSRDEVDAILIAAAAAGGTIAKPAQQTFYGGYAGIFLDPDATTWEIAFNPGFALAEDGALVLPDFGTGS</sequence>
<dbReference type="SUPFAM" id="SSF54593">
    <property type="entry name" value="Glyoxalase/Bleomycin resistance protein/Dihydroxybiphenyl dioxygenase"/>
    <property type="match status" value="1"/>
</dbReference>
<dbReference type="PROSITE" id="PS51819">
    <property type="entry name" value="VOC"/>
    <property type="match status" value="1"/>
</dbReference>
<evidence type="ECO:0000313" key="2">
    <source>
        <dbReference type="EMBL" id="MBM9466946.1"/>
    </source>
</evidence>
<dbReference type="EMBL" id="JAERWK010000008">
    <property type="protein sequence ID" value="MBM9466946.1"/>
    <property type="molecule type" value="Genomic_DNA"/>
</dbReference>
<dbReference type="RefSeq" id="WP_205259880.1">
    <property type="nucleotide sequence ID" value="NZ_JAERWK010000008.1"/>
</dbReference>
<feature type="domain" description="VOC" evidence="1">
    <location>
        <begin position="4"/>
        <end position="127"/>
    </location>
</feature>
<dbReference type="PANTHER" id="PTHR36503:SF1">
    <property type="entry name" value="BLR2520 PROTEIN"/>
    <property type="match status" value="1"/>
</dbReference>
<comment type="caution">
    <text evidence="2">The sequence shown here is derived from an EMBL/GenBank/DDBJ whole genome shotgun (WGS) entry which is preliminary data.</text>
</comment>
<gene>
    <name evidence="2" type="ORF">JL106_06570</name>
</gene>
<reference evidence="2" key="1">
    <citation type="submission" date="2021-01" db="EMBL/GenBank/DDBJ databases">
        <title>YIM 132084 draft genome.</title>
        <authorList>
            <person name="An D."/>
        </authorList>
    </citation>
    <scope>NUCLEOTIDE SEQUENCE</scope>
    <source>
        <strain evidence="2">YIM 132084</strain>
    </source>
</reference>
<dbReference type="InterPro" id="IPR004360">
    <property type="entry name" value="Glyas_Fos-R_dOase_dom"/>
</dbReference>
<proteinExistence type="predicted"/>
<dbReference type="InterPro" id="IPR037523">
    <property type="entry name" value="VOC_core"/>
</dbReference>
<name>A0A939BYS9_9ACTN</name>
<dbReference type="InterPro" id="IPR029068">
    <property type="entry name" value="Glyas_Bleomycin-R_OHBP_Dase"/>
</dbReference>
<keyword evidence="3" id="KW-1185">Reference proteome</keyword>
<evidence type="ECO:0000313" key="3">
    <source>
        <dbReference type="Proteomes" id="UP000663792"/>
    </source>
</evidence>
<protein>
    <submittedName>
        <fullName evidence="2">VOC family protein</fullName>
    </submittedName>
</protein>
<dbReference type="Pfam" id="PF00903">
    <property type="entry name" value="Glyoxalase"/>
    <property type="match status" value="1"/>
</dbReference>
<dbReference type="Gene3D" id="3.10.180.10">
    <property type="entry name" value="2,3-Dihydroxybiphenyl 1,2-Dioxygenase, domain 1"/>
    <property type="match status" value="1"/>
</dbReference>
<accession>A0A939BYS9</accession>
<dbReference type="Proteomes" id="UP000663792">
    <property type="component" value="Unassembled WGS sequence"/>
</dbReference>